<reference evidence="1" key="1">
    <citation type="submission" date="2020-03" db="EMBL/GenBank/DDBJ databases">
        <title>Solimonas marina sp. nov., isolated from deep seawater of the Pacific Ocean.</title>
        <authorList>
            <person name="Liu X."/>
            <person name="Lai Q."/>
            <person name="Sun F."/>
            <person name="Gai Y."/>
            <person name="Li G."/>
            <person name="Shao Z."/>
        </authorList>
    </citation>
    <scope>NUCLEOTIDE SEQUENCE</scope>
    <source>
        <strain evidence="1">C16B3</strain>
    </source>
</reference>
<dbReference type="Proteomes" id="UP000653472">
    <property type="component" value="Unassembled WGS sequence"/>
</dbReference>
<keyword evidence="2" id="KW-1185">Reference proteome</keyword>
<sequence>MGTLNISRSEQDALQAIDIHQLDKLIEQSMREQHALALRNQRLESCGDFVYAQFRHFESDLGAYRAAKSSKKVSETELDAQRAGQNLADAVRQMKYLLEKELRERERFYIDDLILPPHHFDKRLRVAVRYRWRPTTDGNWQSGSITFAYDVDLSPDYRFPQRAPKRKPSVAQQQRDEQDKLARTWEHLRQQALHSLRQFFREGGDGAKVPDRFQVRLDASGRYLNNYSAQFWSEPS</sequence>
<evidence type="ECO:0000313" key="1">
    <source>
        <dbReference type="EMBL" id="NKF24411.1"/>
    </source>
</evidence>
<protein>
    <submittedName>
        <fullName evidence="1">Uncharacterized protein</fullName>
    </submittedName>
</protein>
<gene>
    <name evidence="1" type="ORF">G7Y82_19040</name>
</gene>
<dbReference type="RefSeq" id="WP_168149708.1">
    <property type="nucleotide sequence ID" value="NZ_JAAVXB010000014.1"/>
</dbReference>
<comment type="caution">
    <text evidence="1">The sequence shown here is derived from an EMBL/GenBank/DDBJ whole genome shotgun (WGS) entry which is preliminary data.</text>
</comment>
<organism evidence="1 2">
    <name type="scientific">Solimonas marina</name>
    <dbReference type="NCBI Taxonomy" id="2714601"/>
    <lineage>
        <taxon>Bacteria</taxon>
        <taxon>Pseudomonadati</taxon>
        <taxon>Pseudomonadota</taxon>
        <taxon>Gammaproteobacteria</taxon>
        <taxon>Nevskiales</taxon>
        <taxon>Nevskiaceae</taxon>
        <taxon>Solimonas</taxon>
    </lineage>
</organism>
<evidence type="ECO:0000313" key="2">
    <source>
        <dbReference type="Proteomes" id="UP000653472"/>
    </source>
</evidence>
<name>A0A970BBG8_9GAMM</name>
<accession>A0A970BBG8</accession>
<proteinExistence type="predicted"/>
<dbReference type="EMBL" id="JAAVXB010000014">
    <property type="protein sequence ID" value="NKF24411.1"/>
    <property type="molecule type" value="Genomic_DNA"/>
</dbReference>
<dbReference type="AlphaFoldDB" id="A0A970BBG8"/>